<dbReference type="VEuPathDB" id="TrichDB:TVAGG3_0392120"/>
<evidence type="ECO:0000313" key="2">
    <source>
        <dbReference type="Proteomes" id="UP000001542"/>
    </source>
</evidence>
<evidence type="ECO:0000313" key="1">
    <source>
        <dbReference type="EMBL" id="EAY23293.1"/>
    </source>
</evidence>
<name>A2D8P4_TRIV3</name>
<dbReference type="KEGG" id="tva:5468855"/>
<protein>
    <submittedName>
        <fullName evidence="1">Uncharacterized protein</fullName>
    </submittedName>
</protein>
<dbReference type="AlphaFoldDB" id="A2D8P4"/>
<dbReference type="VEuPathDB" id="TrichDB:TVAG_186010"/>
<organism evidence="1 2">
    <name type="scientific">Trichomonas vaginalis (strain ATCC PRA-98 / G3)</name>
    <dbReference type="NCBI Taxonomy" id="412133"/>
    <lineage>
        <taxon>Eukaryota</taxon>
        <taxon>Metamonada</taxon>
        <taxon>Parabasalia</taxon>
        <taxon>Trichomonadida</taxon>
        <taxon>Trichomonadidae</taxon>
        <taxon>Trichomonas</taxon>
    </lineage>
</organism>
<accession>A2D8P4</accession>
<reference evidence="1" key="2">
    <citation type="journal article" date="2007" name="Science">
        <title>Draft genome sequence of the sexually transmitted pathogen Trichomonas vaginalis.</title>
        <authorList>
            <person name="Carlton J.M."/>
            <person name="Hirt R.P."/>
            <person name="Silva J.C."/>
            <person name="Delcher A.L."/>
            <person name="Schatz M."/>
            <person name="Zhao Q."/>
            <person name="Wortman J.R."/>
            <person name="Bidwell S.L."/>
            <person name="Alsmark U.C.M."/>
            <person name="Besteiro S."/>
            <person name="Sicheritz-Ponten T."/>
            <person name="Noel C.J."/>
            <person name="Dacks J.B."/>
            <person name="Foster P.G."/>
            <person name="Simillion C."/>
            <person name="Van de Peer Y."/>
            <person name="Miranda-Saavedra D."/>
            <person name="Barton G.J."/>
            <person name="Westrop G.D."/>
            <person name="Mueller S."/>
            <person name="Dessi D."/>
            <person name="Fiori P.L."/>
            <person name="Ren Q."/>
            <person name="Paulsen I."/>
            <person name="Zhang H."/>
            <person name="Bastida-Corcuera F.D."/>
            <person name="Simoes-Barbosa A."/>
            <person name="Brown M.T."/>
            <person name="Hayes R.D."/>
            <person name="Mukherjee M."/>
            <person name="Okumura C.Y."/>
            <person name="Schneider R."/>
            <person name="Smith A.J."/>
            <person name="Vanacova S."/>
            <person name="Villalvazo M."/>
            <person name="Haas B.J."/>
            <person name="Pertea M."/>
            <person name="Feldblyum T.V."/>
            <person name="Utterback T.R."/>
            <person name="Shu C.L."/>
            <person name="Osoegawa K."/>
            <person name="de Jong P.J."/>
            <person name="Hrdy I."/>
            <person name="Horvathova L."/>
            <person name="Zubacova Z."/>
            <person name="Dolezal P."/>
            <person name="Malik S.B."/>
            <person name="Logsdon J.M. Jr."/>
            <person name="Henze K."/>
            <person name="Gupta A."/>
            <person name="Wang C.C."/>
            <person name="Dunne R.L."/>
            <person name="Upcroft J.A."/>
            <person name="Upcroft P."/>
            <person name="White O."/>
            <person name="Salzberg S.L."/>
            <person name="Tang P."/>
            <person name="Chiu C.-H."/>
            <person name="Lee Y.-S."/>
            <person name="Embley T.M."/>
            <person name="Coombs G.H."/>
            <person name="Mottram J.C."/>
            <person name="Tachezy J."/>
            <person name="Fraser-Liggett C.M."/>
            <person name="Johnson P.J."/>
        </authorList>
    </citation>
    <scope>NUCLEOTIDE SEQUENCE [LARGE SCALE GENOMIC DNA]</scope>
    <source>
        <strain evidence="1">G3</strain>
    </source>
</reference>
<dbReference type="EMBL" id="DS113179">
    <property type="protein sequence ID" value="EAY23293.1"/>
    <property type="molecule type" value="Genomic_DNA"/>
</dbReference>
<reference evidence="1" key="1">
    <citation type="submission" date="2006-10" db="EMBL/GenBank/DDBJ databases">
        <authorList>
            <person name="Amadeo P."/>
            <person name="Zhao Q."/>
            <person name="Wortman J."/>
            <person name="Fraser-Liggett C."/>
            <person name="Carlton J."/>
        </authorList>
    </citation>
    <scope>NUCLEOTIDE SEQUENCE</scope>
    <source>
        <strain evidence="1">G3</strain>
    </source>
</reference>
<dbReference type="Proteomes" id="UP000001542">
    <property type="component" value="Unassembled WGS sequence"/>
</dbReference>
<sequence>MSNNELIVKFLEENYKTYIDVINERLSSNSGDIVRPIMILQHILLNNNPILNLTTEESEGFFRLLLNDIQIGPIFTLLLDITKYQSKQDENWFETFNSWAILVEYLSPGISQAFYIACYFVNTFNKDSSFIKTILSPETLPNVINIALTTEDQNTSELAFKFLINAQEILKPENYLLRQNRLQSIDILSNEDDKTAFQENSNILPEELAEFTGLLDFIKETQNDVAGFIVSTPEFVPCKRMAIQYMLNYDDTQMESTEAMYSVLYVPE</sequence>
<proteinExistence type="predicted"/>
<keyword evidence="2" id="KW-1185">Reference proteome</keyword>
<dbReference type="InParanoid" id="A2D8P4"/>
<gene>
    <name evidence="1" type="ORF">TVAG_186010</name>
</gene>